<feature type="transmembrane region" description="Helical" evidence="1">
    <location>
        <begin position="92"/>
        <end position="109"/>
    </location>
</feature>
<evidence type="ECO:0000256" key="2">
    <source>
        <dbReference type="SAM" id="SignalP"/>
    </source>
</evidence>
<dbReference type="PANTHER" id="PTHR35043:SF7">
    <property type="entry name" value="TRANSCRIPTION FACTOR DOMAIN-CONTAINING PROTEIN"/>
    <property type="match status" value="1"/>
</dbReference>
<dbReference type="EMBL" id="JANIEX010001668">
    <property type="protein sequence ID" value="KAJ3555573.1"/>
    <property type="molecule type" value="Genomic_DNA"/>
</dbReference>
<reference evidence="3" key="1">
    <citation type="submission" date="2022-07" db="EMBL/GenBank/DDBJ databases">
        <title>Genome Sequence of Leucocoprinus birnbaumii.</title>
        <authorList>
            <person name="Buettner E."/>
        </authorList>
    </citation>
    <scope>NUCLEOTIDE SEQUENCE</scope>
    <source>
        <strain evidence="3">VT141</strain>
    </source>
</reference>
<proteinExistence type="predicted"/>
<dbReference type="PANTHER" id="PTHR35043">
    <property type="entry name" value="TRANSCRIPTION FACTOR DOMAIN-CONTAINING PROTEIN"/>
    <property type="match status" value="1"/>
</dbReference>
<keyword evidence="4" id="KW-1185">Reference proteome</keyword>
<comment type="caution">
    <text evidence="3">The sequence shown here is derived from an EMBL/GenBank/DDBJ whole genome shotgun (WGS) entry which is preliminary data.</text>
</comment>
<dbReference type="Proteomes" id="UP001213000">
    <property type="component" value="Unassembled WGS sequence"/>
</dbReference>
<feature type="signal peptide" evidence="2">
    <location>
        <begin position="1"/>
        <end position="16"/>
    </location>
</feature>
<keyword evidence="1" id="KW-1133">Transmembrane helix</keyword>
<feature type="transmembrane region" description="Helical" evidence="1">
    <location>
        <begin position="51"/>
        <end position="71"/>
    </location>
</feature>
<keyword evidence="1" id="KW-0472">Membrane</keyword>
<organism evidence="3 4">
    <name type="scientific">Leucocoprinus birnbaumii</name>
    <dbReference type="NCBI Taxonomy" id="56174"/>
    <lineage>
        <taxon>Eukaryota</taxon>
        <taxon>Fungi</taxon>
        <taxon>Dikarya</taxon>
        <taxon>Basidiomycota</taxon>
        <taxon>Agaricomycotina</taxon>
        <taxon>Agaricomycetes</taxon>
        <taxon>Agaricomycetidae</taxon>
        <taxon>Agaricales</taxon>
        <taxon>Agaricineae</taxon>
        <taxon>Agaricaceae</taxon>
        <taxon>Leucocoprinus</taxon>
    </lineage>
</organism>
<keyword evidence="1" id="KW-0812">Transmembrane</keyword>
<gene>
    <name evidence="3" type="ORF">NP233_g12174</name>
</gene>
<dbReference type="AlphaFoldDB" id="A0AAD5YNA6"/>
<name>A0AAD5YNA6_9AGAR</name>
<keyword evidence="2" id="KW-0732">Signal</keyword>
<accession>A0AAD5YNA6</accession>
<feature type="chain" id="PRO_5042109165" evidence="2">
    <location>
        <begin position="17"/>
        <end position="142"/>
    </location>
</feature>
<protein>
    <submittedName>
        <fullName evidence="3">Uncharacterized protein</fullName>
    </submittedName>
</protein>
<evidence type="ECO:0000313" key="4">
    <source>
        <dbReference type="Proteomes" id="UP001213000"/>
    </source>
</evidence>
<sequence>MLIVLFIAAAFNNAFSAPVANPIDALNLPPLTILGCEIPLPDCVNPAGYRTLQQIILSCLATVFACTWVSFHPNVPDPRNSGWENFIMRLRTFLWAILGPEFVTIWAFRQRLGAARNAKKYNEKFNCELRFDSECVDLTSPQ</sequence>
<evidence type="ECO:0000313" key="3">
    <source>
        <dbReference type="EMBL" id="KAJ3555573.1"/>
    </source>
</evidence>
<evidence type="ECO:0000256" key="1">
    <source>
        <dbReference type="SAM" id="Phobius"/>
    </source>
</evidence>